<evidence type="ECO:0000256" key="1">
    <source>
        <dbReference type="SAM" id="Phobius"/>
    </source>
</evidence>
<name>A0A5Q4BYU1_9PEZI</name>
<proteinExistence type="predicted"/>
<dbReference type="AlphaFoldDB" id="A0A5Q4BYU1"/>
<sequence>MLGRLRRTGSRFWIPERCPRLIHRDNGHTSGIMRLLTSLTFGLFTLLTLPVFLVAAQNVNNITDAVAQLPTCAVSSTLLVMLTLSLKLFLQLFRLHVSCRQSKVHRVS</sequence>
<evidence type="ECO:0000313" key="3">
    <source>
        <dbReference type="Proteomes" id="UP000326340"/>
    </source>
</evidence>
<dbReference type="Proteomes" id="UP000326340">
    <property type="component" value="Unassembled WGS sequence"/>
</dbReference>
<keyword evidence="1" id="KW-0472">Membrane</keyword>
<keyword evidence="1" id="KW-1133">Transmembrane helix</keyword>
<keyword evidence="3" id="KW-1185">Reference proteome</keyword>
<organism evidence="2 3">
    <name type="scientific">Colletotrichum shisoi</name>
    <dbReference type="NCBI Taxonomy" id="2078593"/>
    <lineage>
        <taxon>Eukaryota</taxon>
        <taxon>Fungi</taxon>
        <taxon>Dikarya</taxon>
        <taxon>Ascomycota</taxon>
        <taxon>Pezizomycotina</taxon>
        <taxon>Sordariomycetes</taxon>
        <taxon>Hypocreomycetidae</taxon>
        <taxon>Glomerellales</taxon>
        <taxon>Glomerellaceae</taxon>
        <taxon>Colletotrichum</taxon>
        <taxon>Colletotrichum destructivum species complex</taxon>
    </lineage>
</organism>
<accession>A0A5Q4BYU1</accession>
<protein>
    <submittedName>
        <fullName evidence="2">Uncharacterized protein</fullName>
    </submittedName>
</protein>
<evidence type="ECO:0000313" key="2">
    <source>
        <dbReference type="EMBL" id="TQN72262.1"/>
    </source>
</evidence>
<reference evidence="2 3" key="1">
    <citation type="journal article" date="2019" name="Sci. Rep.">
        <title>Colletotrichum shisoi sp. nov., an anthracnose pathogen of Perilla frutescens in Japan: molecular phylogenetic, morphological and genomic evidence.</title>
        <authorList>
            <person name="Gan P."/>
            <person name="Tsushima A."/>
            <person name="Hiroyama R."/>
            <person name="Narusaka M."/>
            <person name="Takano Y."/>
            <person name="Narusaka Y."/>
            <person name="Kawaradani M."/>
            <person name="Damm U."/>
            <person name="Shirasu K."/>
        </authorList>
    </citation>
    <scope>NUCLEOTIDE SEQUENCE [LARGE SCALE GENOMIC DNA]</scope>
    <source>
        <strain evidence="2 3">PG-2018a</strain>
    </source>
</reference>
<keyword evidence="1" id="KW-0812">Transmembrane</keyword>
<feature type="transmembrane region" description="Helical" evidence="1">
    <location>
        <begin position="67"/>
        <end position="90"/>
    </location>
</feature>
<feature type="transmembrane region" description="Helical" evidence="1">
    <location>
        <begin position="32"/>
        <end position="55"/>
    </location>
</feature>
<comment type="caution">
    <text evidence="2">The sequence shown here is derived from an EMBL/GenBank/DDBJ whole genome shotgun (WGS) entry which is preliminary data.</text>
</comment>
<dbReference type="EMBL" id="PUHP01000187">
    <property type="protein sequence ID" value="TQN72262.1"/>
    <property type="molecule type" value="Genomic_DNA"/>
</dbReference>
<gene>
    <name evidence="2" type="ORF">CSHISOI_03207</name>
</gene>